<dbReference type="EMBL" id="LUGH01000258">
    <property type="protein sequence ID" value="OBZ86953.1"/>
    <property type="molecule type" value="Genomic_DNA"/>
</dbReference>
<feature type="transmembrane region" description="Helical" evidence="8">
    <location>
        <begin position="190"/>
        <end position="213"/>
    </location>
</feature>
<evidence type="ECO:0000313" key="10">
    <source>
        <dbReference type="EMBL" id="OBZ86953.1"/>
    </source>
</evidence>
<comment type="caution">
    <text evidence="10">The sequence shown here is derived from an EMBL/GenBank/DDBJ whole genome shotgun (WGS) entry which is preliminary data.</text>
</comment>
<feature type="transmembrane region" description="Helical" evidence="8">
    <location>
        <begin position="78"/>
        <end position="103"/>
    </location>
</feature>
<reference evidence="10 11" key="1">
    <citation type="submission" date="2016-03" db="EMBL/GenBank/DDBJ databases">
        <title>Choanephora cucurbitarum.</title>
        <authorList>
            <person name="Min B."/>
            <person name="Park H."/>
            <person name="Park J.-H."/>
            <person name="Shin H.-D."/>
            <person name="Choi I.-G."/>
        </authorList>
    </citation>
    <scope>NUCLEOTIDE SEQUENCE [LARGE SCALE GENOMIC DNA]</scope>
    <source>
        <strain evidence="10 11">KUS-F28377</strain>
    </source>
</reference>
<keyword evidence="7 8" id="KW-0472">Membrane</keyword>
<comment type="similarity">
    <text evidence="2">Belongs to the amino acid/polyamine transporter 2 family.</text>
</comment>
<keyword evidence="11" id="KW-1185">Reference proteome</keyword>
<keyword evidence="6 8" id="KW-1133">Transmembrane helix</keyword>
<evidence type="ECO:0000256" key="1">
    <source>
        <dbReference type="ARBA" id="ARBA00004141"/>
    </source>
</evidence>
<name>A0A1C7NCW5_9FUNG</name>
<feature type="transmembrane region" description="Helical" evidence="8">
    <location>
        <begin position="233"/>
        <end position="251"/>
    </location>
</feature>
<dbReference type="PANTHER" id="PTHR22950">
    <property type="entry name" value="AMINO ACID TRANSPORTER"/>
    <property type="match status" value="1"/>
</dbReference>
<dbReference type="GO" id="GO:0015179">
    <property type="term" value="F:L-amino acid transmembrane transporter activity"/>
    <property type="evidence" value="ECO:0007669"/>
    <property type="project" value="TreeGrafter"/>
</dbReference>
<proteinExistence type="inferred from homology"/>
<evidence type="ECO:0000256" key="3">
    <source>
        <dbReference type="ARBA" id="ARBA00022448"/>
    </source>
</evidence>
<feature type="transmembrane region" description="Helical" evidence="8">
    <location>
        <begin position="165"/>
        <end position="183"/>
    </location>
</feature>
<sequence length="442" mass="48258">MPMELRDLEKKQAGDFQEGAVTFDAYSEAEIEYAEQEGMIDVNREHAGSTFLAYFNIVCVVAGTGTLGLPFALRQGGWIGILILVLSWTMSVYTGIILIRCLYANGKQRLSSYKDVAYACFGRVGSCVTFFFNSWITVGAPVLYMVLSGSNLNQLCKGTVAEIGVVKWSIICSALVAIPFILVKNMKEVAIMSAMGAVATLVVVFIVLAVAMVDKQSIPPAHHDPVIWQEFPIALSTISFSFGGNPVYPHVEASMKKPRQWPMAVAAGLSTCAALYFLSAVPGYYVYGDQVESPVYNSISDGIPKTIAIVVMTFHVLTATPILITSFALDVEEMLNITVERFGAWKEFVIRAVLRIAIMVVVAVIGAVIPHFGDLMSLIGSFANCGLVFIFPIVFYFKLTGFRNKPFYEIAWCALILLLGVVGLIFGTKSSIEQLITDFRSG</sequence>
<dbReference type="InterPro" id="IPR013057">
    <property type="entry name" value="AA_transpt_TM"/>
</dbReference>
<comment type="subcellular location">
    <subcellularLocation>
        <location evidence="1">Membrane</location>
        <topology evidence="1">Multi-pass membrane protein</topology>
    </subcellularLocation>
</comment>
<evidence type="ECO:0000256" key="4">
    <source>
        <dbReference type="ARBA" id="ARBA00022692"/>
    </source>
</evidence>
<evidence type="ECO:0000256" key="7">
    <source>
        <dbReference type="ARBA" id="ARBA00023136"/>
    </source>
</evidence>
<dbReference type="Gene3D" id="1.20.1740.10">
    <property type="entry name" value="Amino acid/polyamine transporter I"/>
    <property type="match status" value="1"/>
</dbReference>
<organism evidence="10 11">
    <name type="scientific">Choanephora cucurbitarum</name>
    <dbReference type="NCBI Taxonomy" id="101091"/>
    <lineage>
        <taxon>Eukaryota</taxon>
        <taxon>Fungi</taxon>
        <taxon>Fungi incertae sedis</taxon>
        <taxon>Mucoromycota</taxon>
        <taxon>Mucoromycotina</taxon>
        <taxon>Mucoromycetes</taxon>
        <taxon>Mucorales</taxon>
        <taxon>Mucorineae</taxon>
        <taxon>Choanephoraceae</taxon>
        <taxon>Choanephoroideae</taxon>
        <taxon>Choanephora</taxon>
    </lineage>
</organism>
<feature type="domain" description="Amino acid transporter transmembrane" evidence="9">
    <location>
        <begin position="47"/>
        <end position="429"/>
    </location>
</feature>
<feature type="transmembrane region" description="Helical" evidence="8">
    <location>
        <begin position="352"/>
        <end position="372"/>
    </location>
</feature>
<dbReference type="PANTHER" id="PTHR22950:SF692">
    <property type="entry name" value="TRANSMEMBRANE AMINO ACID TRANSPORTER FAMILY PROTEIN"/>
    <property type="match status" value="1"/>
</dbReference>
<evidence type="ECO:0000256" key="2">
    <source>
        <dbReference type="ARBA" id="ARBA00008066"/>
    </source>
</evidence>
<feature type="transmembrane region" description="Helical" evidence="8">
    <location>
        <begin position="51"/>
        <end position="72"/>
    </location>
</feature>
<evidence type="ECO:0000256" key="6">
    <source>
        <dbReference type="ARBA" id="ARBA00022989"/>
    </source>
</evidence>
<keyword evidence="4 8" id="KW-0812">Transmembrane</keyword>
<protein>
    <submittedName>
        <fullName evidence="10">Vesicular inhibitory amino acid transporter</fullName>
    </submittedName>
</protein>
<feature type="transmembrane region" description="Helical" evidence="8">
    <location>
        <begin position="263"/>
        <end position="287"/>
    </location>
</feature>
<evidence type="ECO:0000313" key="11">
    <source>
        <dbReference type="Proteomes" id="UP000093000"/>
    </source>
</evidence>
<dbReference type="OrthoDB" id="40134at2759"/>
<feature type="transmembrane region" description="Helical" evidence="8">
    <location>
        <begin position="378"/>
        <end position="397"/>
    </location>
</feature>
<evidence type="ECO:0000259" key="9">
    <source>
        <dbReference type="Pfam" id="PF01490"/>
    </source>
</evidence>
<feature type="transmembrane region" description="Helical" evidence="8">
    <location>
        <begin position="409"/>
        <end position="427"/>
    </location>
</feature>
<dbReference type="Pfam" id="PF01490">
    <property type="entry name" value="Aa_trans"/>
    <property type="match status" value="1"/>
</dbReference>
<dbReference type="AlphaFoldDB" id="A0A1C7NCW5"/>
<keyword evidence="3" id="KW-0813">Transport</keyword>
<evidence type="ECO:0000256" key="8">
    <source>
        <dbReference type="SAM" id="Phobius"/>
    </source>
</evidence>
<feature type="transmembrane region" description="Helical" evidence="8">
    <location>
        <begin position="124"/>
        <end position="145"/>
    </location>
</feature>
<keyword evidence="5" id="KW-0029">Amino-acid transport</keyword>
<dbReference type="GO" id="GO:0005774">
    <property type="term" value="C:vacuolar membrane"/>
    <property type="evidence" value="ECO:0007669"/>
    <property type="project" value="TreeGrafter"/>
</dbReference>
<accession>A0A1C7NCW5</accession>
<dbReference type="Proteomes" id="UP000093000">
    <property type="component" value="Unassembled WGS sequence"/>
</dbReference>
<gene>
    <name evidence="10" type="primary">slc32a1_5</name>
    <name evidence="10" type="ORF">A0J61_05000</name>
</gene>
<evidence type="ECO:0000256" key="5">
    <source>
        <dbReference type="ARBA" id="ARBA00022970"/>
    </source>
</evidence>
<dbReference type="STRING" id="101091.A0A1C7NCW5"/>
<dbReference type="InParanoid" id="A0A1C7NCW5"/>
<feature type="transmembrane region" description="Helical" evidence="8">
    <location>
        <begin position="307"/>
        <end position="331"/>
    </location>
</feature>